<gene>
    <name evidence="1" type="ORF">C440_04963</name>
</gene>
<evidence type="ECO:0000313" key="1">
    <source>
        <dbReference type="EMBL" id="ELZ96470.1"/>
    </source>
</evidence>
<protein>
    <submittedName>
        <fullName evidence="1">Uncharacterized protein</fullName>
    </submittedName>
</protein>
<reference evidence="1 2" key="1">
    <citation type="journal article" date="2014" name="PLoS Genet.">
        <title>Phylogenetically driven sequencing of extremely halophilic archaea reveals strategies for static and dynamic osmo-response.</title>
        <authorList>
            <person name="Becker E.A."/>
            <person name="Seitzer P.M."/>
            <person name="Tritt A."/>
            <person name="Larsen D."/>
            <person name="Krusor M."/>
            <person name="Yao A.I."/>
            <person name="Wu D."/>
            <person name="Madern D."/>
            <person name="Eisen J.A."/>
            <person name="Darling A.E."/>
            <person name="Facciotti M.T."/>
        </authorList>
    </citation>
    <scope>NUCLEOTIDE SEQUENCE [LARGE SCALE GENOMIC DNA]</scope>
    <source>
        <strain evidence="1 2">ATCC BAA-1512</strain>
    </source>
</reference>
<dbReference type="RefSeq" id="WP_008318818.1">
    <property type="nucleotide sequence ID" value="NZ_AOLN01000007.1"/>
</dbReference>
<dbReference type="EMBL" id="AOLN01000007">
    <property type="protein sequence ID" value="ELZ96470.1"/>
    <property type="molecule type" value="Genomic_DNA"/>
</dbReference>
<evidence type="ECO:0000313" key="2">
    <source>
        <dbReference type="Proteomes" id="UP000011550"/>
    </source>
</evidence>
<organism evidence="1 2">
    <name type="scientific">Haloferax mucosum ATCC BAA-1512</name>
    <dbReference type="NCBI Taxonomy" id="662479"/>
    <lineage>
        <taxon>Archaea</taxon>
        <taxon>Methanobacteriati</taxon>
        <taxon>Methanobacteriota</taxon>
        <taxon>Stenosarchaea group</taxon>
        <taxon>Halobacteria</taxon>
        <taxon>Halobacteriales</taxon>
        <taxon>Haloferacaceae</taxon>
        <taxon>Haloferax</taxon>
    </lineage>
</organism>
<name>M0II79_9EURY</name>
<comment type="caution">
    <text evidence="1">The sequence shown here is derived from an EMBL/GenBank/DDBJ whole genome shotgun (WGS) entry which is preliminary data.</text>
</comment>
<dbReference type="AlphaFoldDB" id="M0II79"/>
<dbReference type="OrthoDB" id="351273at2157"/>
<proteinExistence type="predicted"/>
<dbReference type="Proteomes" id="UP000011550">
    <property type="component" value="Unassembled WGS sequence"/>
</dbReference>
<keyword evidence="2" id="KW-1185">Reference proteome</keyword>
<sequence length="293" mass="31718">MTGKNIFIPTIIFRMQMRPDKTQTRRSVLKAGLATATAGFLSVGSVTASSSEGPISAEEAGVKKEINRRLNEGKTLEVLKLLEKYGVDYTATYNSLGGSERDDAISALSSSRTDEDSSGDVSTEDFFTKSDSNVTVYAFNLSGDLYRARIDFTVKAFDDAIDPDMPSTKDLIALGYSQPNEAMGDSLDYGMDNFNDSILSVQEKPVIDGPGAVISLSDGQTKTSQNTYRGYLAYDLDKDSSDEETIAGEYVHTWSAGNIGSGPTSSYSWSGLSIDVDPGHLNDKWELSGSDRF</sequence>
<accession>M0II79</accession>